<dbReference type="OrthoDB" id="2999773at2759"/>
<evidence type="ECO:0000313" key="2">
    <source>
        <dbReference type="Proteomes" id="UP000190312"/>
    </source>
</evidence>
<reference evidence="1 2" key="1">
    <citation type="submission" date="2016-10" db="EMBL/GenBank/DDBJ databases">
        <title>Genome sequencing of Aspergillus oryzae BCC7051.</title>
        <authorList>
            <person name="Thammarongtham C."/>
            <person name="Vorapreeda T."/>
            <person name="Nookaew I."/>
            <person name="Srisuk T."/>
            <person name="Land M."/>
            <person name="Jeennor S."/>
            <person name="Laoteng K."/>
        </authorList>
    </citation>
    <scope>NUCLEOTIDE SEQUENCE [LARGE SCALE GENOMIC DNA]</scope>
    <source>
        <strain evidence="1 2">BCC7051</strain>
    </source>
</reference>
<accession>A0A1S9DAG1</accession>
<proteinExistence type="predicted"/>
<sequence length="129" mass="14872">MPRPIYLALFSNGPRPAHWSIFVPTLNSTGQQGKIIHVTGTTATGFFLEFKRNYDFATEDRKYQIMPLVDVEERYVADTVGDGKMYRELFGKDARNCQHWMMEYVQKLVDEGFLAECAVEVLADAPRRF</sequence>
<dbReference type="InterPro" id="IPR046670">
    <property type="entry name" value="DUF6540"/>
</dbReference>
<comment type="caution">
    <text evidence="1">The sequence shown here is derived from an EMBL/GenBank/DDBJ whole genome shotgun (WGS) entry which is preliminary data.</text>
</comment>
<dbReference type="EMBL" id="MKZY01000008">
    <property type="protein sequence ID" value="OOO06057.1"/>
    <property type="molecule type" value="Genomic_DNA"/>
</dbReference>
<name>A0A1S9DAG1_ASPOZ</name>
<dbReference type="Proteomes" id="UP000190312">
    <property type="component" value="Unassembled WGS sequence"/>
</dbReference>
<gene>
    <name evidence="1" type="ORF">OAory_01017180</name>
</gene>
<evidence type="ECO:0000313" key="1">
    <source>
        <dbReference type="EMBL" id="OOO06057.1"/>
    </source>
</evidence>
<protein>
    <submittedName>
        <fullName evidence="1">Uncharacterized protein</fullName>
    </submittedName>
</protein>
<dbReference type="Pfam" id="PF20174">
    <property type="entry name" value="DUF6540"/>
    <property type="match status" value="1"/>
</dbReference>
<dbReference type="AlphaFoldDB" id="A0A1S9DAG1"/>
<organism evidence="1 2">
    <name type="scientific">Aspergillus oryzae</name>
    <name type="common">Yellow koji mold</name>
    <dbReference type="NCBI Taxonomy" id="5062"/>
    <lineage>
        <taxon>Eukaryota</taxon>
        <taxon>Fungi</taxon>
        <taxon>Dikarya</taxon>
        <taxon>Ascomycota</taxon>
        <taxon>Pezizomycotina</taxon>
        <taxon>Eurotiomycetes</taxon>
        <taxon>Eurotiomycetidae</taxon>
        <taxon>Eurotiales</taxon>
        <taxon>Aspergillaceae</taxon>
        <taxon>Aspergillus</taxon>
        <taxon>Aspergillus subgen. Circumdati</taxon>
    </lineage>
</organism>